<dbReference type="Proteomes" id="UP000525923">
    <property type="component" value="Unassembled WGS sequence"/>
</dbReference>
<evidence type="ECO:0000313" key="2">
    <source>
        <dbReference type="Proteomes" id="UP000525923"/>
    </source>
</evidence>
<name>A0A7W8CU11_9BACL</name>
<dbReference type="AlphaFoldDB" id="A0A7W8CU11"/>
<accession>A0A7W8CU11</accession>
<sequence length="60" mass="7037">MTAWSANKPEMHKNEIRPLVEEGGFFYGMLFDAKQVFLYRHPDALTEIRKASGFLYKLNE</sequence>
<evidence type="ECO:0000313" key="1">
    <source>
        <dbReference type="EMBL" id="MBB5179960.1"/>
    </source>
</evidence>
<gene>
    <name evidence="1" type="ORF">HNQ44_001384</name>
</gene>
<keyword evidence="2" id="KW-1185">Reference proteome</keyword>
<proteinExistence type="predicted"/>
<organism evidence="1 2">
    <name type="scientific">Planococcus koreensis</name>
    <dbReference type="NCBI Taxonomy" id="112331"/>
    <lineage>
        <taxon>Bacteria</taxon>
        <taxon>Bacillati</taxon>
        <taxon>Bacillota</taxon>
        <taxon>Bacilli</taxon>
        <taxon>Bacillales</taxon>
        <taxon>Caryophanaceae</taxon>
        <taxon>Planococcus</taxon>
    </lineage>
</organism>
<comment type="caution">
    <text evidence="1">The sequence shown here is derived from an EMBL/GenBank/DDBJ whole genome shotgun (WGS) entry which is preliminary data.</text>
</comment>
<protein>
    <submittedName>
        <fullName evidence="1">Uncharacterized protein</fullName>
    </submittedName>
</protein>
<reference evidence="1 2" key="1">
    <citation type="submission" date="2020-08" db="EMBL/GenBank/DDBJ databases">
        <title>Genomic Encyclopedia of Type Strains, Phase IV (KMG-IV): sequencing the most valuable type-strain genomes for metagenomic binning, comparative biology and taxonomic classification.</title>
        <authorList>
            <person name="Goeker M."/>
        </authorList>
    </citation>
    <scope>NUCLEOTIDE SEQUENCE [LARGE SCALE GENOMIC DNA]</scope>
    <source>
        <strain evidence="1 2">DSM 15895</strain>
    </source>
</reference>
<dbReference type="EMBL" id="JACHHE010000003">
    <property type="protein sequence ID" value="MBB5179960.1"/>
    <property type="molecule type" value="Genomic_DNA"/>
</dbReference>